<dbReference type="InterPro" id="IPR021109">
    <property type="entry name" value="Peptidase_aspartic_dom_sf"/>
</dbReference>
<evidence type="ECO:0000256" key="1">
    <source>
        <dbReference type="ARBA" id="ARBA00007447"/>
    </source>
</evidence>
<dbReference type="EMBL" id="CM017872">
    <property type="protein sequence ID" value="KAG1327348.1"/>
    <property type="molecule type" value="Genomic_DNA"/>
</dbReference>
<comment type="similarity">
    <text evidence="1">Belongs to the peptidase A1 family.</text>
</comment>
<dbReference type="InterPro" id="IPR033121">
    <property type="entry name" value="PEPTIDASE_A1"/>
</dbReference>
<gene>
    <name evidence="4" type="ORF">COCNU_01G012820</name>
</gene>
<dbReference type="InterPro" id="IPR032861">
    <property type="entry name" value="TAXi_N"/>
</dbReference>
<feature type="compositionally biased region" description="Polar residues" evidence="2">
    <location>
        <begin position="1"/>
        <end position="17"/>
    </location>
</feature>
<sequence length="301" mass="32093">MLSMNGSTVLHPNQPSQAPYLPAQPSLPMRASVNTLLPSALVQYGDGSFSTGFFARETLTLTPSNIVTDFWFGCGEGYGGDFGDTAGLFGLGRGKVSLVSQVAEKYGGVFSYCLPTRSSSNGYLTIGAGVQISPNVKFTQMITKSYAPSFYFMELIGMSVGGKDLSIPSTVFTNVGTIIDSGTTITWLPPPAYSALSLEFRQHMSHYSLVTRLGELDTCYDFTGYSRIRVPAIALQFSGGVTLSVDASGILLFASPSQGCLAFASNNKDVFSIVGNMQQRTFDVVYDIAREMIGFGTGGCS</sequence>
<dbReference type="AlphaFoldDB" id="A0A8K0HW82"/>
<dbReference type="OrthoDB" id="2747330at2759"/>
<keyword evidence="4" id="KW-0378">Hydrolase</keyword>
<reference evidence="4" key="1">
    <citation type="journal article" date="2017" name="Gigascience">
        <title>The genome draft of coconut (Cocos nucifera).</title>
        <authorList>
            <person name="Xiao Y."/>
            <person name="Xu P."/>
            <person name="Fan H."/>
            <person name="Baudouin L."/>
            <person name="Xia W."/>
            <person name="Bocs S."/>
            <person name="Xu J."/>
            <person name="Li Q."/>
            <person name="Guo A."/>
            <person name="Zhou L."/>
            <person name="Li J."/>
            <person name="Wu Y."/>
            <person name="Ma Z."/>
            <person name="Armero A."/>
            <person name="Issali A.E."/>
            <person name="Liu N."/>
            <person name="Peng M."/>
            <person name="Yang Y."/>
        </authorList>
    </citation>
    <scope>NUCLEOTIDE SEQUENCE</scope>
    <source>
        <tissue evidence="4">Spear leaf of Hainan Tall coconut</tissue>
    </source>
</reference>
<dbReference type="Gene3D" id="2.40.70.10">
    <property type="entry name" value="Acid Proteases"/>
    <property type="match status" value="2"/>
</dbReference>
<dbReference type="InterPro" id="IPR001461">
    <property type="entry name" value="Aspartic_peptidase_A1"/>
</dbReference>
<feature type="region of interest" description="Disordered" evidence="2">
    <location>
        <begin position="1"/>
        <end position="23"/>
    </location>
</feature>
<keyword evidence="5" id="KW-1185">Reference proteome</keyword>
<dbReference type="GO" id="GO:0006508">
    <property type="term" value="P:proteolysis"/>
    <property type="evidence" value="ECO:0007669"/>
    <property type="project" value="UniProtKB-KW"/>
</dbReference>
<dbReference type="GO" id="GO:0004190">
    <property type="term" value="F:aspartic-type endopeptidase activity"/>
    <property type="evidence" value="ECO:0007669"/>
    <property type="project" value="InterPro"/>
</dbReference>
<dbReference type="Pfam" id="PF14541">
    <property type="entry name" value="TAXi_C"/>
    <property type="match status" value="1"/>
</dbReference>
<dbReference type="InterPro" id="IPR032799">
    <property type="entry name" value="TAXi_C"/>
</dbReference>
<organism evidence="4 5">
    <name type="scientific">Cocos nucifera</name>
    <name type="common">Coconut palm</name>
    <dbReference type="NCBI Taxonomy" id="13894"/>
    <lineage>
        <taxon>Eukaryota</taxon>
        <taxon>Viridiplantae</taxon>
        <taxon>Streptophyta</taxon>
        <taxon>Embryophyta</taxon>
        <taxon>Tracheophyta</taxon>
        <taxon>Spermatophyta</taxon>
        <taxon>Magnoliopsida</taxon>
        <taxon>Liliopsida</taxon>
        <taxon>Arecaceae</taxon>
        <taxon>Arecoideae</taxon>
        <taxon>Cocoseae</taxon>
        <taxon>Attaleinae</taxon>
        <taxon>Cocos</taxon>
    </lineage>
</organism>
<dbReference type="SUPFAM" id="SSF50630">
    <property type="entry name" value="Acid proteases"/>
    <property type="match status" value="1"/>
</dbReference>
<protein>
    <submittedName>
        <fullName evidence="4">Putative Aspartyl protease family protein</fullName>
    </submittedName>
</protein>
<dbReference type="PANTHER" id="PTHR13683">
    <property type="entry name" value="ASPARTYL PROTEASES"/>
    <property type="match status" value="1"/>
</dbReference>
<proteinExistence type="inferred from homology"/>
<keyword evidence="4" id="KW-0645">Protease</keyword>
<dbReference type="Pfam" id="PF14543">
    <property type="entry name" value="TAXi_N"/>
    <property type="match status" value="1"/>
</dbReference>
<dbReference type="FunFam" id="2.40.70.10:FF:000013">
    <property type="entry name" value="Aspartyl protease AED1"/>
    <property type="match status" value="1"/>
</dbReference>
<dbReference type="Proteomes" id="UP000797356">
    <property type="component" value="Chromosome 1"/>
</dbReference>
<accession>A0A8K0HW82</accession>
<evidence type="ECO:0000313" key="4">
    <source>
        <dbReference type="EMBL" id="KAG1327348.1"/>
    </source>
</evidence>
<name>A0A8K0HW82_COCNU</name>
<feature type="domain" description="Peptidase A1" evidence="3">
    <location>
        <begin position="1"/>
        <end position="296"/>
    </location>
</feature>
<evidence type="ECO:0000313" key="5">
    <source>
        <dbReference type="Proteomes" id="UP000797356"/>
    </source>
</evidence>
<dbReference type="PROSITE" id="PS51767">
    <property type="entry name" value="PEPTIDASE_A1"/>
    <property type="match status" value="1"/>
</dbReference>
<reference evidence="4" key="2">
    <citation type="submission" date="2019-07" db="EMBL/GenBank/DDBJ databases">
        <authorList>
            <person name="Yang Y."/>
            <person name="Bocs S."/>
            <person name="Baudouin L."/>
        </authorList>
    </citation>
    <scope>NUCLEOTIDE SEQUENCE</scope>
    <source>
        <tissue evidence="4">Spear leaf of Hainan Tall coconut</tissue>
    </source>
</reference>
<dbReference type="PANTHER" id="PTHR13683:SF750">
    <property type="entry name" value="ASPARTYL PROTEASE AED1"/>
    <property type="match status" value="1"/>
</dbReference>
<comment type="caution">
    <text evidence="4">The sequence shown here is derived from an EMBL/GenBank/DDBJ whole genome shotgun (WGS) entry which is preliminary data.</text>
</comment>
<evidence type="ECO:0000256" key="2">
    <source>
        <dbReference type="SAM" id="MobiDB-lite"/>
    </source>
</evidence>
<evidence type="ECO:0000259" key="3">
    <source>
        <dbReference type="PROSITE" id="PS51767"/>
    </source>
</evidence>